<evidence type="ECO:0000259" key="2">
    <source>
        <dbReference type="PROSITE" id="PS50076"/>
    </source>
</evidence>
<dbReference type="PRINTS" id="PR00625">
    <property type="entry name" value="JDOMAIN"/>
</dbReference>
<feature type="transmembrane region" description="Helical" evidence="1">
    <location>
        <begin position="6"/>
        <end position="29"/>
    </location>
</feature>
<dbReference type="InterPro" id="IPR036869">
    <property type="entry name" value="J_dom_sf"/>
</dbReference>
<dbReference type="CDD" id="cd06257">
    <property type="entry name" value="DnaJ"/>
    <property type="match status" value="1"/>
</dbReference>
<dbReference type="AlphaFoldDB" id="A0A5B9Y4H7"/>
<name>A0A5B9Y4H7_9MOLU</name>
<evidence type="ECO:0000256" key="1">
    <source>
        <dbReference type="SAM" id="Phobius"/>
    </source>
</evidence>
<dbReference type="PROSITE" id="PS50076">
    <property type="entry name" value="DNAJ_2"/>
    <property type="match status" value="1"/>
</dbReference>
<dbReference type="PANTHER" id="PTHR24074">
    <property type="entry name" value="CO-CHAPERONE PROTEIN DJLA"/>
    <property type="match status" value="1"/>
</dbReference>
<organism evidence="3 4">
    <name type="scientific">Spiroplasma chinense</name>
    <dbReference type="NCBI Taxonomy" id="216932"/>
    <lineage>
        <taxon>Bacteria</taxon>
        <taxon>Bacillati</taxon>
        <taxon>Mycoplasmatota</taxon>
        <taxon>Mollicutes</taxon>
        <taxon>Entomoplasmatales</taxon>
        <taxon>Spiroplasmataceae</taxon>
        <taxon>Spiroplasma</taxon>
    </lineage>
</organism>
<dbReference type="Gene3D" id="1.10.287.110">
    <property type="entry name" value="DnaJ domain"/>
    <property type="match status" value="1"/>
</dbReference>
<dbReference type="InterPro" id="IPR050817">
    <property type="entry name" value="DjlA_DnaK_co-chaperone"/>
</dbReference>
<accession>A0A5B9Y4H7</accession>
<evidence type="ECO:0000313" key="4">
    <source>
        <dbReference type="Proteomes" id="UP000323144"/>
    </source>
</evidence>
<keyword evidence="1" id="KW-1133">Transmembrane helix</keyword>
<dbReference type="KEGG" id="schi:SCHIN_v1c03890"/>
<keyword evidence="4" id="KW-1185">Reference proteome</keyword>
<dbReference type="SMART" id="SM00271">
    <property type="entry name" value="DnaJ"/>
    <property type="match status" value="1"/>
</dbReference>
<gene>
    <name evidence="3" type="ORF">SCHIN_v1c03890</name>
</gene>
<keyword evidence="1" id="KW-0472">Membrane</keyword>
<protein>
    <recommendedName>
        <fullName evidence="2">J domain-containing protein</fullName>
    </recommendedName>
</protein>
<feature type="domain" description="J" evidence="2">
    <location>
        <begin position="233"/>
        <end position="288"/>
    </location>
</feature>
<reference evidence="3 4" key="1">
    <citation type="submission" date="2019-08" db="EMBL/GenBank/DDBJ databases">
        <title>Complete genome sequence of Spiroplasma chinense CCH (DSM 19755).</title>
        <authorList>
            <person name="Shen H.-Y."/>
            <person name="Lin Y.-C."/>
            <person name="Chou L."/>
            <person name="Kuo C.-H."/>
        </authorList>
    </citation>
    <scope>NUCLEOTIDE SEQUENCE [LARGE SCALE GENOMIC DNA]</scope>
    <source>
        <strain evidence="3 4">CCH</strain>
    </source>
</reference>
<dbReference type="Pfam" id="PF00226">
    <property type="entry name" value="DnaJ"/>
    <property type="match status" value="1"/>
</dbReference>
<evidence type="ECO:0000313" key="3">
    <source>
        <dbReference type="EMBL" id="QEH61586.1"/>
    </source>
</evidence>
<keyword evidence="1" id="KW-0812">Transmembrane</keyword>
<proteinExistence type="predicted"/>
<dbReference type="InterPro" id="IPR001623">
    <property type="entry name" value="DnaJ_domain"/>
</dbReference>
<dbReference type="RefSeq" id="WP_166507978.1">
    <property type="nucleotide sequence ID" value="NZ_CP043026.1"/>
</dbReference>
<dbReference type="EMBL" id="CP043026">
    <property type="protein sequence ID" value="QEH61586.1"/>
    <property type="molecule type" value="Genomic_DNA"/>
</dbReference>
<dbReference type="Proteomes" id="UP000323144">
    <property type="component" value="Chromosome"/>
</dbReference>
<sequence length="289" mass="34213">MDLLTIVIIAGTIAIILLIFLMTFATIMVQRNQNYARVRAKIRAFRKIFVSKLDKIIKINGQNYAETFNIFPFMSNFSETYKHFKSKGLVSFLKRVEYSFLKEYKIVEEQFFDFNYEVSKELGLFNTNIVKNYNKFVSRVFESYRRTFISEVIPLIIAKYEKKSYGIVQYEMADSFIDKEYNIFIENLDIILNATLHAVATQTDDWETDFDFRNYKKVDFKESLKPLRNDLLEAYKILGVTPSDSDASIKRNYRRLSKQYHPDREGTGSEIAFMKVVEAFNMVRKYRDM</sequence>
<dbReference type="SUPFAM" id="SSF46565">
    <property type="entry name" value="Chaperone J-domain"/>
    <property type="match status" value="1"/>
</dbReference>